<dbReference type="EMBL" id="JARRIG010000007">
    <property type="protein sequence ID" value="MFA4805140.1"/>
    <property type="molecule type" value="Genomic_DNA"/>
</dbReference>
<dbReference type="Proteomes" id="UP001571980">
    <property type="component" value="Unassembled WGS sequence"/>
</dbReference>
<organism evidence="1 2">
    <name type="scientific">Pyrococcus kukulkanii</name>
    <dbReference type="NCBI Taxonomy" id="1609559"/>
    <lineage>
        <taxon>Archaea</taxon>
        <taxon>Methanobacteriati</taxon>
        <taxon>Methanobacteriota</taxon>
        <taxon>Thermococci</taxon>
        <taxon>Thermococcales</taxon>
        <taxon>Thermococcaceae</taxon>
        <taxon>Pyrococcus</taxon>
    </lineage>
</organism>
<accession>A0ABV4T5Z1</accession>
<sequence length="58" mass="7029">MPIRTHPLVPKYTREEVSYKGFFYELRNLAVRRGSEFLKLLRIAIKQDDFVPFLERFP</sequence>
<evidence type="ECO:0000313" key="2">
    <source>
        <dbReference type="Proteomes" id="UP001571980"/>
    </source>
</evidence>
<comment type="caution">
    <text evidence="1">The sequence shown here is derived from an EMBL/GenBank/DDBJ whole genome shotgun (WGS) entry which is preliminary data.</text>
</comment>
<dbReference type="RefSeq" id="WP_372824507.1">
    <property type="nucleotide sequence ID" value="NZ_JARRIG010000007.1"/>
</dbReference>
<evidence type="ECO:0008006" key="3">
    <source>
        <dbReference type="Google" id="ProtNLM"/>
    </source>
</evidence>
<protein>
    <recommendedName>
        <fullName evidence="3">Transposase</fullName>
    </recommendedName>
</protein>
<proteinExistence type="predicted"/>
<reference evidence="1 2" key="1">
    <citation type="submission" date="2023-03" db="EMBL/GenBank/DDBJ databases">
        <title>Speciation in Pyrococcus: adaptation to high temperature as a mechanism.</title>
        <authorList>
            <person name="Gu J."/>
        </authorList>
    </citation>
    <scope>NUCLEOTIDE SEQUENCE [LARGE SCALE GENOMIC DNA]</scope>
    <source>
        <strain evidence="1 2">LMOA34</strain>
    </source>
</reference>
<evidence type="ECO:0000313" key="1">
    <source>
        <dbReference type="EMBL" id="MFA4805140.1"/>
    </source>
</evidence>
<keyword evidence="2" id="KW-1185">Reference proteome</keyword>
<name>A0ABV4T5Z1_9EURY</name>
<gene>
    <name evidence="1" type="ORF">P8X34_10430</name>
</gene>